<name>A0A2U2RHJ0_9MICO</name>
<keyword evidence="3" id="KW-1185">Reference proteome</keyword>
<evidence type="ECO:0008006" key="4">
    <source>
        <dbReference type="Google" id="ProtNLM"/>
    </source>
</evidence>
<accession>A0A2U2RHJ0</accession>
<proteinExistence type="predicted"/>
<dbReference type="EMBL" id="QFKX01000006">
    <property type="protein sequence ID" value="PWH05318.1"/>
    <property type="molecule type" value="Genomic_DNA"/>
</dbReference>
<dbReference type="Proteomes" id="UP000245590">
    <property type="component" value="Unassembled WGS sequence"/>
</dbReference>
<gene>
    <name evidence="2" type="ORF">DEO23_14215</name>
</gene>
<evidence type="ECO:0000313" key="2">
    <source>
        <dbReference type="EMBL" id="PWH05318.1"/>
    </source>
</evidence>
<keyword evidence="1" id="KW-0472">Membrane</keyword>
<comment type="caution">
    <text evidence="2">The sequence shown here is derived from an EMBL/GenBank/DDBJ whole genome shotgun (WGS) entry which is preliminary data.</text>
</comment>
<evidence type="ECO:0000313" key="3">
    <source>
        <dbReference type="Proteomes" id="UP000245590"/>
    </source>
</evidence>
<organism evidence="2 3">
    <name type="scientific">Brachybacterium endophyticum</name>
    <dbReference type="NCBI Taxonomy" id="2182385"/>
    <lineage>
        <taxon>Bacteria</taxon>
        <taxon>Bacillati</taxon>
        <taxon>Actinomycetota</taxon>
        <taxon>Actinomycetes</taxon>
        <taxon>Micrococcales</taxon>
        <taxon>Dermabacteraceae</taxon>
        <taxon>Brachybacterium</taxon>
    </lineage>
</organism>
<evidence type="ECO:0000256" key="1">
    <source>
        <dbReference type="SAM" id="Phobius"/>
    </source>
</evidence>
<sequence length="164" mass="17212">MRSRLPLRRRLATSLGRDDGNALVEFVALAVILLIPSLYLVLTLGSVQGAVFAADVIARDAARIHATDPDAGRAKDRADAMTRMTLEDHGITSQDAVTISCSKHPCATHGGEVTAEVSVSVPIPGLGPMLGQDGPVHIGAEHVVEVDQFRAPGDLRDESSGGDL</sequence>
<reference evidence="2 3" key="1">
    <citation type="submission" date="2018-05" db="EMBL/GenBank/DDBJ databases">
        <title>Brachybacterium sp. M1HQ-2T, whole genome shotgun sequence.</title>
        <authorList>
            <person name="Tuo L."/>
        </authorList>
    </citation>
    <scope>NUCLEOTIDE SEQUENCE [LARGE SCALE GENOMIC DNA]</scope>
    <source>
        <strain evidence="2 3">M1HQ-2</strain>
    </source>
</reference>
<keyword evidence="1" id="KW-0812">Transmembrane</keyword>
<protein>
    <recommendedName>
        <fullName evidence="4">Pilus assembly protein TadE</fullName>
    </recommendedName>
</protein>
<dbReference type="AlphaFoldDB" id="A0A2U2RHJ0"/>
<feature type="transmembrane region" description="Helical" evidence="1">
    <location>
        <begin position="21"/>
        <end position="42"/>
    </location>
</feature>
<dbReference type="OrthoDB" id="4869494at2"/>
<keyword evidence="1" id="KW-1133">Transmembrane helix</keyword>